<feature type="domain" description="PhoU" evidence="9">
    <location>
        <begin position="17"/>
        <end position="102"/>
    </location>
</feature>
<dbReference type="PIRSF" id="PIRSF003107">
    <property type="entry name" value="PhoU"/>
    <property type="match status" value="1"/>
</dbReference>
<dbReference type="GO" id="GO:0045936">
    <property type="term" value="P:negative regulation of phosphate metabolic process"/>
    <property type="evidence" value="ECO:0007669"/>
    <property type="project" value="InterPro"/>
</dbReference>
<dbReference type="Gene3D" id="1.20.58.220">
    <property type="entry name" value="Phosphate transport system protein phou homolog 2, domain 2"/>
    <property type="match status" value="2"/>
</dbReference>
<evidence type="ECO:0000256" key="2">
    <source>
        <dbReference type="ARBA" id="ARBA00008107"/>
    </source>
</evidence>
<comment type="subcellular location">
    <subcellularLocation>
        <location evidence="1 8">Cytoplasm</location>
    </subcellularLocation>
</comment>
<dbReference type="InterPro" id="IPR028366">
    <property type="entry name" value="PhoU"/>
</dbReference>
<evidence type="ECO:0000259" key="9">
    <source>
        <dbReference type="Pfam" id="PF01895"/>
    </source>
</evidence>
<protein>
    <recommendedName>
        <fullName evidence="8">Phosphate-specific transport system accessory protein PhoU</fullName>
    </recommendedName>
</protein>
<name>A0A6M1RGG4_9BACT</name>
<evidence type="ECO:0000256" key="6">
    <source>
        <dbReference type="ARBA" id="ARBA00022592"/>
    </source>
</evidence>
<dbReference type="Pfam" id="PF01895">
    <property type="entry name" value="PhoU"/>
    <property type="match status" value="2"/>
</dbReference>
<evidence type="ECO:0000256" key="5">
    <source>
        <dbReference type="ARBA" id="ARBA00022490"/>
    </source>
</evidence>
<dbReference type="NCBIfam" id="TIGR02135">
    <property type="entry name" value="phoU_full"/>
    <property type="match status" value="1"/>
</dbReference>
<keyword evidence="4 8" id="KW-0813">Transport</keyword>
<keyword evidence="6 8" id="KW-0592">Phosphate transport</keyword>
<comment type="subunit">
    <text evidence="3 8">Homodimer.</text>
</comment>
<dbReference type="PANTHER" id="PTHR42930">
    <property type="entry name" value="PHOSPHATE-SPECIFIC TRANSPORT SYSTEM ACCESSORY PROTEIN PHOU"/>
    <property type="match status" value="1"/>
</dbReference>
<dbReference type="PANTHER" id="PTHR42930:SF3">
    <property type="entry name" value="PHOSPHATE-SPECIFIC TRANSPORT SYSTEM ACCESSORY PROTEIN PHOU"/>
    <property type="match status" value="1"/>
</dbReference>
<comment type="caution">
    <text evidence="10">The sequence shown here is derived from an EMBL/GenBank/DDBJ whole genome shotgun (WGS) entry which is preliminary data.</text>
</comment>
<dbReference type="RefSeq" id="WP_165106282.1">
    <property type="nucleotide sequence ID" value="NZ_JAAKYA010000027.1"/>
</dbReference>
<evidence type="ECO:0000256" key="3">
    <source>
        <dbReference type="ARBA" id="ARBA00011738"/>
    </source>
</evidence>
<dbReference type="Proteomes" id="UP000477311">
    <property type="component" value="Unassembled WGS sequence"/>
</dbReference>
<feature type="domain" description="PhoU" evidence="9">
    <location>
        <begin position="122"/>
        <end position="203"/>
    </location>
</feature>
<dbReference type="SUPFAM" id="SSF109755">
    <property type="entry name" value="PhoU-like"/>
    <property type="match status" value="1"/>
</dbReference>
<dbReference type="GO" id="GO:0030643">
    <property type="term" value="P:intracellular phosphate ion homeostasis"/>
    <property type="evidence" value="ECO:0007669"/>
    <property type="project" value="InterPro"/>
</dbReference>
<organism evidence="10 11">
    <name type="scientific">Limisphaera ngatamarikiensis</name>
    <dbReference type="NCBI Taxonomy" id="1324935"/>
    <lineage>
        <taxon>Bacteria</taxon>
        <taxon>Pseudomonadati</taxon>
        <taxon>Verrucomicrobiota</taxon>
        <taxon>Verrucomicrobiia</taxon>
        <taxon>Limisphaerales</taxon>
        <taxon>Limisphaeraceae</taxon>
        <taxon>Limisphaera</taxon>
    </lineage>
</organism>
<dbReference type="GO" id="GO:0005737">
    <property type="term" value="C:cytoplasm"/>
    <property type="evidence" value="ECO:0007669"/>
    <property type="project" value="UniProtKB-SubCell"/>
</dbReference>
<sequence length="227" mass="25167">MEIPFERELHELNERLLTMGSLAEQAVHRALQAFQNRDAELATRVRDADSILDRLEVEVDERAIVLLAKAPLARDLRLVTMAMKISQNLERIGDEAAKIAKRARALAQEPPARIEVDLEPLALEARSMLKAALDAFVQRSADVARALIPRDQAVDATHKAIREKLILHMQQHPEAVPQCLEVLTVAKCLERIADHATNIAEDVVYLCEAADIRHTGKSASSSPTNAV</sequence>
<dbReference type="InterPro" id="IPR038078">
    <property type="entry name" value="PhoU-like_sf"/>
</dbReference>
<evidence type="ECO:0000256" key="7">
    <source>
        <dbReference type="ARBA" id="ARBA00056181"/>
    </source>
</evidence>
<accession>A0A6M1RGG4</accession>
<comment type="similarity">
    <text evidence="2 8">Belongs to the PhoU family.</text>
</comment>
<comment type="function">
    <text evidence="7 8">Plays a role in the regulation of phosphate uptake.</text>
</comment>
<dbReference type="AlphaFoldDB" id="A0A6M1RGG4"/>
<evidence type="ECO:0000256" key="8">
    <source>
        <dbReference type="PIRNR" id="PIRNR003107"/>
    </source>
</evidence>
<proteinExistence type="inferred from homology"/>
<dbReference type="GO" id="GO:0006817">
    <property type="term" value="P:phosphate ion transport"/>
    <property type="evidence" value="ECO:0007669"/>
    <property type="project" value="UniProtKB-KW"/>
</dbReference>
<gene>
    <name evidence="10" type="primary">phoU</name>
    <name evidence="10" type="ORF">G4L39_04665</name>
</gene>
<keyword evidence="5 8" id="KW-0963">Cytoplasm</keyword>
<dbReference type="FunFam" id="1.20.58.220:FF:000004">
    <property type="entry name" value="Phosphate-specific transport system accessory protein PhoU"/>
    <property type="match status" value="1"/>
</dbReference>
<evidence type="ECO:0000256" key="1">
    <source>
        <dbReference type="ARBA" id="ARBA00004496"/>
    </source>
</evidence>
<reference evidence="10 11" key="1">
    <citation type="submission" date="2020-02" db="EMBL/GenBank/DDBJ databases">
        <title>Draft genome sequence of Limisphaera ngatamarikiensis NGM72.4T, a thermophilic Verrucomicrobia grouped in subdivision 3.</title>
        <authorList>
            <person name="Carere C.R."/>
            <person name="Steen J."/>
            <person name="Hugenholtz P."/>
            <person name="Stott M.B."/>
        </authorList>
    </citation>
    <scope>NUCLEOTIDE SEQUENCE [LARGE SCALE GENOMIC DNA]</scope>
    <source>
        <strain evidence="10 11">NGM72.4</strain>
    </source>
</reference>
<dbReference type="InterPro" id="IPR026022">
    <property type="entry name" value="PhoU_dom"/>
</dbReference>
<evidence type="ECO:0000313" key="10">
    <source>
        <dbReference type="EMBL" id="NGO38686.1"/>
    </source>
</evidence>
<dbReference type="EMBL" id="JAAKYA010000027">
    <property type="protein sequence ID" value="NGO38686.1"/>
    <property type="molecule type" value="Genomic_DNA"/>
</dbReference>
<keyword evidence="11" id="KW-1185">Reference proteome</keyword>
<evidence type="ECO:0000256" key="4">
    <source>
        <dbReference type="ARBA" id="ARBA00022448"/>
    </source>
</evidence>
<evidence type="ECO:0000313" key="11">
    <source>
        <dbReference type="Proteomes" id="UP000477311"/>
    </source>
</evidence>